<sequence>MLYYCLKREYYNRDLDFKLIFDRTKKREIVFISLLQKKYILMFLI</sequence>
<protein>
    <submittedName>
        <fullName evidence="1">Uncharacterized protein</fullName>
    </submittedName>
</protein>
<proteinExistence type="predicted"/>
<name>A0A563VP95_9CYAN</name>
<evidence type="ECO:0000313" key="1">
    <source>
        <dbReference type="EMBL" id="VEP13276.1"/>
    </source>
</evidence>
<evidence type="ECO:0000313" key="2">
    <source>
        <dbReference type="Proteomes" id="UP000320055"/>
    </source>
</evidence>
<dbReference type="Proteomes" id="UP000320055">
    <property type="component" value="Unassembled WGS sequence"/>
</dbReference>
<keyword evidence="2" id="KW-1185">Reference proteome</keyword>
<gene>
    <name evidence="1" type="ORF">H1P_1900017</name>
</gene>
<accession>A0A563VP95</accession>
<dbReference type="EMBL" id="CAACVJ010000102">
    <property type="protein sequence ID" value="VEP13276.1"/>
    <property type="molecule type" value="Genomic_DNA"/>
</dbReference>
<reference evidence="1 2" key="1">
    <citation type="submission" date="2019-01" db="EMBL/GenBank/DDBJ databases">
        <authorList>
            <person name="Brito A."/>
        </authorList>
    </citation>
    <scope>NUCLEOTIDE SEQUENCE [LARGE SCALE GENOMIC DNA]</scope>
    <source>
        <strain evidence="1">1</strain>
    </source>
</reference>
<dbReference type="AlphaFoldDB" id="A0A563VP95"/>
<organism evidence="1 2">
    <name type="scientific">Hyella patelloides LEGE 07179</name>
    <dbReference type="NCBI Taxonomy" id="945734"/>
    <lineage>
        <taxon>Bacteria</taxon>
        <taxon>Bacillati</taxon>
        <taxon>Cyanobacteriota</taxon>
        <taxon>Cyanophyceae</taxon>
        <taxon>Pleurocapsales</taxon>
        <taxon>Hyellaceae</taxon>
        <taxon>Hyella</taxon>
    </lineage>
</organism>